<protein>
    <recommendedName>
        <fullName evidence="5">2-dehydro-3-deoxy-phosphogluconate aldolase</fullName>
        <ecNumber evidence="5">4.1.2.14</ecNumber>
    </recommendedName>
</protein>
<dbReference type="PANTHER" id="PTHR30246">
    <property type="entry name" value="2-KETO-3-DEOXY-6-PHOSPHOGLUCONATE ALDOLASE"/>
    <property type="match status" value="1"/>
</dbReference>
<dbReference type="CDD" id="cd00452">
    <property type="entry name" value="KDPG_aldolase"/>
    <property type="match status" value="1"/>
</dbReference>
<sequence>MKVADPVATRLTAKGVVAVLMIDRVDDAIPVAEALLRGGVDAMELTLRTEAALPALELITESVPEMFAGIGTILKPDQVIQARDSGAAFGVSPGTNVEVIEAAHAAGLPFAPGIMTPSDIERALPFGCEILKFFPAGSSGGIKHLKNIAAPYAHLGLKYVPLGG</sequence>
<evidence type="ECO:0000256" key="1">
    <source>
        <dbReference type="ARBA" id="ARBA00000654"/>
    </source>
</evidence>
<evidence type="ECO:0000256" key="5">
    <source>
        <dbReference type="ARBA" id="ARBA00013063"/>
    </source>
</evidence>
<evidence type="ECO:0000256" key="7">
    <source>
        <dbReference type="ARBA" id="ARBA00023270"/>
    </source>
</evidence>
<dbReference type="PANTHER" id="PTHR30246:SF1">
    <property type="entry name" value="2-DEHYDRO-3-DEOXY-6-PHOSPHOGALACTONATE ALDOLASE-RELATED"/>
    <property type="match status" value="1"/>
</dbReference>
<comment type="pathway">
    <text evidence="2">Carbohydrate acid metabolism; 2-dehydro-3-deoxy-D-gluconate degradation; D-glyceraldehyde 3-phosphate and pyruvate from 2-dehydro-3-deoxy-D-gluconate: step 2/2.</text>
</comment>
<dbReference type="InterPro" id="IPR013785">
    <property type="entry name" value="Aldolase_TIM"/>
</dbReference>
<dbReference type="PROSITE" id="PS00160">
    <property type="entry name" value="ALDOLASE_KDPG_KHG_2"/>
    <property type="match status" value="1"/>
</dbReference>
<organism evidence="9">
    <name type="scientific">marine metagenome</name>
    <dbReference type="NCBI Taxonomy" id="408172"/>
    <lineage>
        <taxon>unclassified sequences</taxon>
        <taxon>metagenomes</taxon>
        <taxon>ecological metagenomes</taxon>
    </lineage>
</organism>
<comment type="similarity">
    <text evidence="3">Belongs to the KHG/KDPG aldolase family.</text>
</comment>
<dbReference type="AlphaFoldDB" id="A0A382ULM7"/>
<dbReference type="EMBL" id="UINC01145191">
    <property type="protein sequence ID" value="SVD35173.1"/>
    <property type="molecule type" value="Genomic_DNA"/>
</dbReference>
<comment type="catalytic activity">
    <reaction evidence="1">
        <text>2-dehydro-3-deoxy-6-phospho-D-gluconate = D-glyceraldehyde 3-phosphate + pyruvate</text>
        <dbReference type="Rhea" id="RHEA:17089"/>
        <dbReference type="ChEBI" id="CHEBI:15361"/>
        <dbReference type="ChEBI" id="CHEBI:57569"/>
        <dbReference type="ChEBI" id="CHEBI:59776"/>
        <dbReference type="EC" id="4.1.2.14"/>
    </reaction>
</comment>
<dbReference type="InterPro" id="IPR031338">
    <property type="entry name" value="KDPG/KHG_AS_2"/>
</dbReference>
<keyword evidence="8" id="KW-0119">Carbohydrate metabolism</keyword>
<dbReference type="NCBIfam" id="TIGR01182">
    <property type="entry name" value="eda"/>
    <property type="match status" value="1"/>
</dbReference>
<dbReference type="Pfam" id="PF01081">
    <property type="entry name" value="Aldolase"/>
    <property type="match status" value="1"/>
</dbReference>
<proteinExistence type="inferred from homology"/>
<dbReference type="PROSITE" id="PS00159">
    <property type="entry name" value="ALDOLASE_KDPG_KHG_1"/>
    <property type="match status" value="1"/>
</dbReference>
<evidence type="ECO:0000256" key="6">
    <source>
        <dbReference type="ARBA" id="ARBA00023239"/>
    </source>
</evidence>
<dbReference type="Gene3D" id="3.20.20.70">
    <property type="entry name" value="Aldolase class I"/>
    <property type="match status" value="1"/>
</dbReference>
<evidence type="ECO:0000256" key="3">
    <source>
        <dbReference type="ARBA" id="ARBA00006906"/>
    </source>
</evidence>
<dbReference type="EC" id="4.1.2.14" evidence="5"/>
<dbReference type="InterPro" id="IPR031337">
    <property type="entry name" value="KDPG/KHG_AS_1"/>
</dbReference>
<dbReference type="GO" id="GO:0008675">
    <property type="term" value="F:2-dehydro-3-deoxy-phosphogluconate aldolase activity"/>
    <property type="evidence" value="ECO:0007669"/>
    <property type="project" value="UniProtKB-EC"/>
</dbReference>
<dbReference type="InterPro" id="IPR000887">
    <property type="entry name" value="Aldlse_KDPG_KHG"/>
</dbReference>
<evidence type="ECO:0000256" key="8">
    <source>
        <dbReference type="ARBA" id="ARBA00023277"/>
    </source>
</evidence>
<evidence type="ECO:0000313" key="9">
    <source>
        <dbReference type="EMBL" id="SVD35173.1"/>
    </source>
</evidence>
<feature type="non-terminal residue" evidence="9">
    <location>
        <position position="164"/>
    </location>
</feature>
<keyword evidence="6" id="KW-0456">Lyase</keyword>
<gene>
    <name evidence="9" type="ORF">METZ01_LOCUS388027</name>
</gene>
<evidence type="ECO:0000256" key="2">
    <source>
        <dbReference type="ARBA" id="ARBA00004736"/>
    </source>
</evidence>
<dbReference type="SUPFAM" id="SSF51569">
    <property type="entry name" value="Aldolase"/>
    <property type="match status" value="1"/>
</dbReference>
<accession>A0A382ULM7</accession>
<comment type="subunit">
    <text evidence="4">Homotrimer.</text>
</comment>
<name>A0A382ULM7_9ZZZZ</name>
<keyword evidence="7" id="KW-0704">Schiff base</keyword>
<reference evidence="9" key="1">
    <citation type="submission" date="2018-05" db="EMBL/GenBank/DDBJ databases">
        <authorList>
            <person name="Lanie J.A."/>
            <person name="Ng W.-L."/>
            <person name="Kazmierczak K.M."/>
            <person name="Andrzejewski T.M."/>
            <person name="Davidsen T.M."/>
            <person name="Wayne K.J."/>
            <person name="Tettelin H."/>
            <person name="Glass J.I."/>
            <person name="Rusch D."/>
            <person name="Podicherti R."/>
            <person name="Tsui H.-C.T."/>
            <person name="Winkler M.E."/>
        </authorList>
    </citation>
    <scope>NUCLEOTIDE SEQUENCE</scope>
</reference>
<evidence type="ECO:0000256" key="4">
    <source>
        <dbReference type="ARBA" id="ARBA00011233"/>
    </source>
</evidence>